<keyword evidence="3" id="KW-0648">Protein biosynthesis</keyword>
<evidence type="ECO:0000313" key="7">
    <source>
        <dbReference type="Proteomes" id="UP001431209"/>
    </source>
</evidence>
<comment type="similarity">
    <text evidence="1">Belongs to the prokaryotic/mitochondrial release factor family.</text>
</comment>
<keyword evidence="2" id="KW-0488">Methylation</keyword>
<dbReference type="Pfam" id="PF00472">
    <property type="entry name" value="RF-1"/>
    <property type="match status" value="1"/>
</dbReference>
<evidence type="ECO:0000256" key="1">
    <source>
        <dbReference type="ARBA" id="ARBA00010835"/>
    </source>
</evidence>
<proteinExistence type="inferred from homology"/>
<feature type="domain" description="Prokaryotic-type class I peptide chain release factors" evidence="5">
    <location>
        <begin position="271"/>
        <end position="287"/>
    </location>
</feature>
<dbReference type="InterPro" id="IPR000352">
    <property type="entry name" value="Pep_chain_release_fac_I"/>
</dbReference>
<dbReference type="SUPFAM" id="SSF75620">
    <property type="entry name" value="Release factor"/>
    <property type="match status" value="1"/>
</dbReference>
<name>A0AAW2Z8V1_9EUKA</name>
<dbReference type="PANTHER" id="PTHR43804:SF7">
    <property type="entry name" value="LD18447P"/>
    <property type="match status" value="1"/>
</dbReference>
<dbReference type="AlphaFoldDB" id="A0AAW2Z8V1"/>
<dbReference type="FunFam" id="3.30.160.20:FF:000004">
    <property type="entry name" value="Peptide chain release factor 1"/>
    <property type="match status" value="1"/>
</dbReference>
<evidence type="ECO:0000256" key="2">
    <source>
        <dbReference type="ARBA" id="ARBA00022481"/>
    </source>
</evidence>
<dbReference type="Gene3D" id="3.30.160.20">
    <property type="match status" value="1"/>
</dbReference>
<evidence type="ECO:0000313" key="6">
    <source>
        <dbReference type="EMBL" id="KAL0485092.1"/>
    </source>
</evidence>
<dbReference type="GO" id="GO:0005737">
    <property type="term" value="C:cytoplasm"/>
    <property type="evidence" value="ECO:0007669"/>
    <property type="project" value="UniProtKB-ARBA"/>
</dbReference>
<reference evidence="6 7" key="1">
    <citation type="submission" date="2024-03" db="EMBL/GenBank/DDBJ databases">
        <title>The Acrasis kona genome and developmental transcriptomes reveal deep origins of eukaryotic multicellular pathways.</title>
        <authorList>
            <person name="Sheikh S."/>
            <person name="Fu C.-J."/>
            <person name="Brown M.W."/>
            <person name="Baldauf S.L."/>
        </authorList>
    </citation>
    <scope>NUCLEOTIDE SEQUENCE [LARGE SCALE GENOMIC DNA]</scope>
    <source>
        <strain evidence="6 7">ATCC MYA-3509</strain>
    </source>
</reference>
<protein>
    <submittedName>
        <fullName evidence="6">Peptide chain release factor 1</fullName>
    </submittedName>
</protein>
<feature type="compositionally biased region" description="Basic and acidic residues" evidence="4">
    <location>
        <begin position="323"/>
        <end position="337"/>
    </location>
</feature>
<dbReference type="PANTHER" id="PTHR43804">
    <property type="entry name" value="LD18447P"/>
    <property type="match status" value="1"/>
</dbReference>
<dbReference type="SMART" id="SM00937">
    <property type="entry name" value="PCRF"/>
    <property type="match status" value="1"/>
</dbReference>
<organism evidence="6 7">
    <name type="scientific">Acrasis kona</name>
    <dbReference type="NCBI Taxonomy" id="1008807"/>
    <lineage>
        <taxon>Eukaryota</taxon>
        <taxon>Discoba</taxon>
        <taxon>Heterolobosea</taxon>
        <taxon>Tetramitia</taxon>
        <taxon>Eutetramitia</taxon>
        <taxon>Acrasidae</taxon>
        <taxon>Acrasis</taxon>
    </lineage>
</organism>
<dbReference type="EMBL" id="JAOPGA020001102">
    <property type="protein sequence ID" value="KAL0485092.1"/>
    <property type="molecule type" value="Genomic_DNA"/>
</dbReference>
<dbReference type="InterPro" id="IPR045853">
    <property type="entry name" value="Pep_chain_release_fac_I_sf"/>
</dbReference>
<keyword evidence="7" id="KW-1185">Reference proteome</keyword>
<dbReference type="Gene3D" id="3.30.70.1660">
    <property type="match status" value="1"/>
</dbReference>
<dbReference type="PROSITE" id="PS00745">
    <property type="entry name" value="RF_PROK_I"/>
    <property type="match status" value="1"/>
</dbReference>
<evidence type="ECO:0000259" key="5">
    <source>
        <dbReference type="PROSITE" id="PS00745"/>
    </source>
</evidence>
<evidence type="ECO:0000256" key="3">
    <source>
        <dbReference type="ARBA" id="ARBA00022917"/>
    </source>
</evidence>
<dbReference type="InterPro" id="IPR050057">
    <property type="entry name" value="Prokaryotic/Mito_RF"/>
</dbReference>
<dbReference type="Pfam" id="PF03462">
    <property type="entry name" value="PCRF"/>
    <property type="match status" value="1"/>
</dbReference>
<gene>
    <name evidence="6" type="ORF">AKO1_011816</name>
</gene>
<dbReference type="GO" id="GO:0003747">
    <property type="term" value="F:translation release factor activity"/>
    <property type="evidence" value="ECO:0007669"/>
    <property type="project" value="InterPro"/>
</dbReference>
<sequence>MLIKFTQQCLLRNNLIHRPLFTKSLFHTNTLAFFKVDALIEKHVSKLNERREKIQQELFSGSGSKESSEEFKWLSQLQQSWDQYENKKRVRQGYQNSIQDPNEDPEMKQFAKEELEAFNKSGELEESEDDIMNLLVERELESRTDKDTANVTNILLEVRPGVGGDEASYWAMEVFEMYQLYCKSKDWGWQTLYLNKTMGHGLKEGIASVSGSKDNNPFTHLIYESGVHRVQRVPENSDKVHTSACSVVVLPEYQDVDVKINNNDIRVDTYRASGAGGQSVNKTDSAVRITHMPTGIVVSISDERSQIQNRARAMEVLKSRLHDMDKKKKSEEVKGQRDTQIGGGDRSDKIRTYNFPQHRVTDHRSGVTLNNIDSVMGGEGLDEFIDAMVDLQHKYAYERLVSNIEKENNPEKTTNKKSKKSL</sequence>
<dbReference type="Gene3D" id="6.10.140.1950">
    <property type="match status" value="1"/>
</dbReference>
<dbReference type="InterPro" id="IPR005139">
    <property type="entry name" value="PCRF"/>
</dbReference>
<dbReference type="Proteomes" id="UP001431209">
    <property type="component" value="Unassembled WGS sequence"/>
</dbReference>
<comment type="caution">
    <text evidence="6">The sequence shown here is derived from an EMBL/GenBank/DDBJ whole genome shotgun (WGS) entry which is preliminary data.</text>
</comment>
<evidence type="ECO:0000256" key="4">
    <source>
        <dbReference type="SAM" id="MobiDB-lite"/>
    </source>
</evidence>
<accession>A0AAW2Z8V1</accession>
<feature type="region of interest" description="Disordered" evidence="4">
    <location>
        <begin position="323"/>
        <end position="349"/>
    </location>
</feature>